<accession>A0A0C3BNC0</accession>
<evidence type="ECO:0000313" key="2">
    <source>
        <dbReference type="Proteomes" id="UP000053424"/>
    </source>
</evidence>
<reference evidence="1 2" key="1">
    <citation type="submission" date="2014-04" db="EMBL/GenBank/DDBJ databases">
        <authorList>
            <consortium name="DOE Joint Genome Institute"/>
            <person name="Kuo A."/>
            <person name="Gay G."/>
            <person name="Dore J."/>
            <person name="Kohler A."/>
            <person name="Nagy L.G."/>
            <person name="Floudas D."/>
            <person name="Copeland A."/>
            <person name="Barry K.W."/>
            <person name="Cichocki N."/>
            <person name="Veneault-Fourrey C."/>
            <person name="LaButti K."/>
            <person name="Lindquist E.A."/>
            <person name="Lipzen A."/>
            <person name="Lundell T."/>
            <person name="Morin E."/>
            <person name="Murat C."/>
            <person name="Sun H."/>
            <person name="Tunlid A."/>
            <person name="Henrissat B."/>
            <person name="Grigoriev I.V."/>
            <person name="Hibbett D.S."/>
            <person name="Martin F."/>
            <person name="Nordberg H.P."/>
            <person name="Cantor M.N."/>
            <person name="Hua S.X."/>
        </authorList>
    </citation>
    <scope>NUCLEOTIDE SEQUENCE [LARGE SCALE GENOMIC DNA]</scope>
    <source>
        <strain evidence="2">h7</strain>
    </source>
</reference>
<dbReference type="HOGENOM" id="CLU_3014391_0_0_1"/>
<sequence>MPLEPVRVLDPCQEDPLELERKGLFLPKVIDGGVALYLWLPLWDRVESYRIKFSAD</sequence>
<organism evidence="1 2">
    <name type="scientific">Hebeloma cylindrosporum</name>
    <dbReference type="NCBI Taxonomy" id="76867"/>
    <lineage>
        <taxon>Eukaryota</taxon>
        <taxon>Fungi</taxon>
        <taxon>Dikarya</taxon>
        <taxon>Basidiomycota</taxon>
        <taxon>Agaricomycotina</taxon>
        <taxon>Agaricomycetes</taxon>
        <taxon>Agaricomycetidae</taxon>
        <taxon>Agaricales</taxon>
        <taxon>Agaricineae</taxon>
        <taxon>Hymenogastraceae</taxon>
        <taxon>Hebeloma</taxon>
    </lineage>
</organism>
<gene>
    <name evidence="1" type="ORF">M413DRAFT_447903</name>
</gene>
<dbReference type="EMBL" id="KN831792">
    <property type="protein sequence ID" value="KIM38130.1"/>
    <property type="molecule type" value="Genomic_DNA"/>
</dbReference>
<dbReference type="Proteomes" id="UP000053424">
    <property type="component" value="Unassembled WGS sequence"/>
</dbReference>
<evidence type="ECO:0000313" key="1">
    <source>
        <dbReference type="EMBL" id="KIM38130.1"/>
    </source>
</evidence>
<feature type="non-terminal residue" evidence="1">
    <location>
        <position position="1"/>
    </location>
</feature>
<name>A0A0C3BNC0_HEBCY</name>
<reference evidence="2" key="2">
    <citation type="submission" date="2015-01" db="EMBL/GenBank/DDBJ databases">
        <title>Evolutionary Origins and Diversification of the Mycorrhizal Mutualists.</title>
        <authorList>
            <consortium name="DOE Joint Genome Institute"/>
            <consortium name="Mycorrhizal Genomics Consortium"/>
            <person name="Kohler A."/>
            <person name="Kuo A."/>
            <person name="Nagy L.G."/>
            <person name="Floudas D."/>
            <person name="Copeland A."/>
            <person name="Barry K.W."/>
            <person name="Cichocki N."/>
            <person name="Veneault-Fourrey C."/>
            <person name="LaButti K."/>
            <person name="Lindquist E.A."/>
            <person name="Lipzen A."/>
            <person name="Lundell T."/>
            <person name="Morin E."/>
            <person name="Murat C."/>
            <person name="Riley R."/>
            <person name="Ohm R."/>
            <person name="Sun H."/>
            <person name="Tunlid A."/>
            <person name="Henrissat B."/>
            <person name="Grigoriev I.V."/>
            <person name="Hibbett D.S."/>
            <person name="Martin F."/>
        </authorList>
    </citation>
    <scope>NUCLEOTIDE SEQUENCE [LARGE SCALE GENOMIC DNA]</scope>
    <source>
        <strain evidence="2">h7</strain>
    </source>
</reference>
<protein>
    <submittedName>
        <fullName evidence="1">Uncharacterized protein</fullName>
    </submittedName>
</protein>
<dbReference type="AlphaFoldDB" id="A0A0C3BNC0"/>
<keyword evidence="2" id="KW-1185">Reference proteome</keyword>
<proteinExistence type="predicted"/>